<protein>
    <submittedName>
        <fullName evidence="2">Uncharacterized protein</fullName>
    </submittedName>
</protein>
<proteinExistence type="predicted"/>
<feature type="region of interest" description="Disordered" evidence="1">
    <location>
        <begin position="1"/>
        <end position="22"/>
    </location>
</feature>
<evidence type="ECO:0000313" key="3">
    <source>
        <dbReference type="Proteomes" id="UP000479000"/>
    </source>
</evidence>
<sequence length="62" mass="6634">METISTVIGNEPGGSNGSSNRTGEEVFNFMSYLAVLRQAPSRSCGGILQDGHQCLETVIFNI</sequence>
<organism evidence="2 3">
    <name type="scientific">Nesidiocoris tenuis</name>
    <dbReference type="NCBI Taxonomy" id="355587"/>
    <lineage>
        <taxon>Eukaryota</taxon>
        <taxon>Metazoa</taxon>
        <taxon>Ecdysozoa</taxon>
        <taxon>Arthropoda</taxon>
        <taxon>Hexapoda</taxon>
        <taxon>Insecta</taxon>
        <taxon>Pterygota</taxon>
        <taxon>Neoptera</taxon>
        <taxon>Paraneoptera</taxon>
        <taxon>Hemiptera</taxon>
        <taxon>Heteroptera</taxon>
        <taxon>Panheteroptera</taxon>
        <taxon>Cimicomorpha</taxon>
        <taxon>Miridae</taxon>
        <taxon>Dicyphina</taxon>
        <taxon>Nesidiocoris</taxon>
    </lineage>
</organism>
<name>A0A6H5HBK7_9HEMI</name>
<dbReference type="EMBL" id="CADCXU010028596">
    <property type="protein sequence ID" value="CAB0015114.1"/>
    <property type="molecule type" value="Genomic_DNA"/>
</dbReference>
<accession>A0A6H5HBK7</accession>
<gene>
    <name evidence="2" type="ORF">NTEN_LOCUS19484</name>
</gene>
<feature type="non-terminal residue" evidence="2">
    <location>
        <position position="1"/>
    </location>
</feature>
<dbReference type="AlphaFoldDB" id="A0A6H5HBK7"/>
<evidence type="ECO:0000256" key="1">
    <source>
        <dbReference type="SAM" id="MobiDB-lite"/>
    </source>
</evidence>
<reference evidence="2 3" key="1">
    <citation type="submission" date="2020-02" db="EMBL/GenBank/DDBJ databases">
        <authorList>
            <person name="Ferguson B K."/>
        </authorList>
    </citation>
    <scope>NUCLEOTIDE SEQUENCE [LARGE SCALE GENOMIC DNA]</scope>
</reference>
<keyword evidence="3" id="KW-1185">Reference proteome</keyword>
<dbReference type="Proteomes" id="UP000479000">
    <property type="component" value="Unassembled WGS sequence"/>
</dbReference>
<evidence type="ECO:0000313" key="2">
    <source>
        <dbReference type="EMBL" id="CAB0015114.1"/>
    </source>
</evidence>
<feature type="non-terminal residue" evidence="2">
    <location>
        <position position="62"/>
    </location>
</feature>